<dbReference type="Pfam" id="PF00356">
    <property type="entry name" value="LacI"/>
    <property type="match status" value="1"/>
</dbReference>
<keyword evidence="2" id="KW-0238">DNA-binding</keyword>
<evidence type="ECO:0000256" key="1">
    <source>
        <dbReference type="ARBA" id="ARBA00023015"/>
    </source>
</evidence>
<dbReference type="InterPro" id="IPR028082">
    <property type="entry name" value="Peripla_BP_I"/>
</dbReference>
<feature type="domain" description="HTH cro/C1-type" evidence="5">
    <location>
        <begin position="2"/>
        <end position="53"/>
    </location>
</feature>
<dbReference type="InterPro" id="IPR001387">
    <property type="entry name" value="Cro/C1-type_HTH"/>
</dbReference>
<evidence type="ECO:0000313" key="6">
    <source>
        <dbReference type="EMBL" id="XBV84951.1"/>
    </source>
</evidence>
<dbReference type="CDD" id="cd06290">
    <property type="entry name" value="PBP1_LacI-like"/>
    <property type="match status" value="1"/>
</dbReference>
<proteinExistence type="predicted"/>
<dbReference type="SUPFAM" id="SSF47413">
    <property type="entry name" value="lambda repressor-like DNA-binding domains"/>
    <property type="match status" value="1"/>
</dbReference>
<feature type="domain" description="HTH lacI-type" evidence="4">
    <location>
        <begin position="5"/>
        <end position="59"/>
    </location>
</feature>
<dbReference type="SUPFAM" id="SSF53822">
    <property type="entry name" value="Periplasmic binding protein-like I"/>
    <property type="match status" value="1"/>
</dbReference>
<dbReference type="SMART" id="SM00354">
    <property type="entry name" value="HTH_LACI"/>
    <property type="match status" value="1"/>
</dbReference>
<dbReference type="EMBL" id="CP158299">
    <property type="protein sequence ID" value="XBV84951.1"/>
    <property type="molecule type" value="Genomic_DNA"/>
</dbReference>
<dbReference type="Gene3D" id="3.40.50.2300">
    <property type="match status" value="2"/>
</dbReference>
<dbReference type="Gene3D" id="1.10.260.40">
    <property type="entry name" value="lambda repressor-like DNA-binding domains"/>
    <property type="match status" value="1"/>
</dbReference>
<evidence type="ECO:0000256" key="2">
    <source>
        <dbReference type="ARBA" id="ARBA00023125"/>
    </source>
</evidence>
<evidence type="ECO:0000256" key="3">
    <source>
        <dbReference type="ARBA" id="ARBA00023163"/>
    </source>
</evidence>
<dbReference type="PANTHER" id="PTHR30146:SF109">
    <property type="entry name" value="HTH-TYPE TRANSCRIPTIONAL REGULATOR GALS"/>
    <property type="match status" value="1"/>
</dbReference>
<evidence type="ECO:0000259" key="4">
    <source>
        <dbReference type="PROSITE" id="PS50932"/>
    </source>
</evidence>
<dbReference type="InterPro" id="IPR000843">
    <property type="entry name" value="HTH_LacI"/>
</dbReference>
<dbReference type="GO" id="GO:0003700">
    <property type="term" value="F:DNA-binding transcription factor activity"/>
    <property type="evidence" value="ECO:0007669"/>
    <property type="project" value="TreeGrafter"/>
</dbReference>
<dbReference type="InterPro" id="IPR046335">
    <property type="entry name" value="LacI/GalR-like_sensor"/>
</dbReference>
<dbReference type="CDD" id="cd01392">
    <property type="entry name" value="HTH_LacI"/>
    <property type="match status" value="1"/>
</dbReference>
<name>A0AAU7U905_9DEIO</name>
<dbReference type="GO" id="GO:0000976">
    <property type="term" value="F:transcription cis-regulatory region binding"/>
    <property type="evidence" value="ECO:0007669"/>
    <property type="project" value="TreeGrafter"/>
</dbReference>
<gene>
    <name evidence="6" type="ORF">ABOD76_16110</name>
</gene>
<dbReference type="PANTHER" id="PTHR30146">
    <property type="entry name" value="LACI-RELATED TRANSCRIPTIONAL REPRESSOR"/>
    <property type="match status" value="1"/>
</dbReference>
<dbReference type="KEGG" id="dsc:ABOD76_16110"/>
<accession>A0AAU7U905</accession>
<evidence type="ECO:0000259" key="5">
    <source>
        <dbReference type="PROSITE" id="PS50943"/>
    </source>
</evidence>
<dbReference type="RefSeq" id="WP_350242988.1">
    <property type="nucleotide sequence ID" value="NZ_CP158299.1"/>
</dbReference>
<reference evidence="6" key="1">
    <citation type="submission" date="2024-06" db="EMBL/GenBank/DDBJ databases">
        <title>Draft Genome Sequence of Deinococcus sonorensis Type Strain KR-87, a Biofilm Producing Representative of the Genus Deinococcus.</title>
        <authorList>
            <person name="Boren L.S."/>
            <person name="Grosso R.A."/>
            <person name="Hugenberg-Cox A.N."/>
            <person name="Hill J.T.E."/>
            <person name="Albert C.M."/>
            <person name="Tuohy J.M."/>
        </authorList>
    </citation>
    <scope>NUCLEOTIDE SEQUENCE</scope>
    <source>
        <strain evidence="6">KR-87</strain>
    </source>
</reference>
<dbReference type="InterPro" id="IPR010982">
    <property type="entry name" value="Lambda_DNA-bd_dom_sf"/>
</dbReference>
<dbReference type="PROSITE" id="PS50943">
    <property type="entry name" value="HTH_CROC1"/>
    <property type="match status" value="1"/>
</dbReference>
<dbReference type="PROSITE" id="PS50932">
    <property type="entry name" value="HTH_LACI_2"/>
    <property type="match status" value="1"/>
</dbReference>
<keyword evidence="1" id="KW-0805">Transcription regulation</keyword>
<protein>
    <submittedName>
        <fullName evidence="6">Substrate-binding domain-containing protein</fullName>
    </submittedName>
</protein>
<keyword evidence="3" id="KW-0804">Transcription</keyword>
<dbReference type="Pfam" id="PF13377">
    <property type="entry name" value="Peripla_BP_3"/>
    <property type="match status" value="1"/>
</dbReference>
<organism evidence="6">
    <name type="scientific">Deinococcus sonorensis KR-87</name>
    <dbReference type="NCBI Taxonomy" id="694439"/>
    <lineage>
        <taxon>Bacteria</taxon>
        <taxon>Thermotogati</taxon>
        <taxon>Deinococcota</taxon>
        <taxon>Deinococci</taxon>
        <taxon>Deinococcales</taxon>
        <taxon>Deinococcaceae</taxon>
        <taxon>Deinococcus</taxon>
    </lineage>
</organism>
<dbReference type="AlphaFoldDB" id="A0AAU7U905"/>
<sequence length="335" mass="36302">MEANITLARVAREAGVSASTVSRILTGSANVSPEKREHVQRVLAKLNYRPNVLARGLASGRTMSVGVLTQDISSPFYGDMVRGIEQGLGGSGYQTVFMSGHWHAKAEMEAIESLLARRVDALAVLGGSVPDEQLRTVAQSVPLSLLGRTVAGLEGQCLRLDQLEGARAITHHLIEMGHRRIAHITGDMSHPDAQDRLAGYRAALDEAQLAFDPELVQQGDFLEASGYLAATRLFEGRSVFSAVFAANDQMAYGARLALHRRGLRVPDDVSLVGYDDLPGSTYTSPPLTTVRQPTFQMGQAAAQWILHQLAGQPYLLPPLTVQLVIRESTARRRST</sequence>